<proteinExistence type="predicted"/>
<gene>
    <name evidence="2" type="ordered locus">ESA_01405</name>
</gene>
<evidence type="ECO:0000313" key="2">
    <source>
        <dbReference type="EMBL" id="ABU76663.1"/>
    </source>
</evidence>
<evidence type="ECO:0000256" key="1">
    <source>
        <dbReference type="SAM" id="Phobius"/>
    </source>
</evidence>
<accession>A7MNM4</accession>
<reference evidence="2 3" key="1">
    <citation type="journal article" date="2010" name="PLoS ONE">
        <title>Genome sequence of Cronobacter sakazakii BAA-894 and comparative genomic hybridization analysis with other Cronobacter species.</title>
        <authorList>
            <person name="Kucerova E."/>
            <person name="Clifton S.W."/>
            <person name="Xia X.Q."/>
            <person name="Long F."/>
            <person name="Porwollik S."/>
            <person name="Fulton L."/>
            <person name="Fronick C."/>
            <person name="Minx P."/>
            <person name="Kyung K."/>
            <person name="Warren W."/>
            <person name="Fulton R."/>
            <person name="Feng D."/>
            <person name="Wollam A."/>
            <person name="Shah N."/>
            <person name="Bhonagiri V."/>
            <person name="Nash W.E."/>
            <person name="Hallsworth-Pepin K."/>
            <person name="Wilson R.K."/>
            <person name="McClelland M."/>
            <person name="Forsythe S.J."/>
        </authorList>
    </citation>
    <scope>NUCLEOTIDE SEQUENCE [LARGE SCALE GENOMIC DNA]</scope>
    <source>
        <strain evidence="2 3">ATCC BAA-894</strain>
    </source>
</reference>
<evidence type="ECO:0000313" key="3">
    <source>
        <dbReference type="Proteomes" id="UP000000260"/>
    </source>
</evidence>
<dbReference type="AlphaFoldDB" id="A7MNM4"/>
<sequence length="48" mass="5578">MRLVPSTAMIFYHVIISAYLMEFCIHSISRRCPDNDSVIIFIDDMQIA</sequence>
<dbReference type="HOGENOM" id="CLU_3288255_0_0_6"/>
<keyword evidence="1" id="KW-0812">Transmembrane</keyword>
<keyword evidence="3" id="KW-1185">Reference proteome</keyword>
<dbReference type="Proteomes" id="UP000000260">
    <property type="component" value="Chromosome"/>
</dbReference>
<feature type="transmembrane region" description="Helical" evidence="1">
    <location>
        <begin position="6"/>
        <end position="25"/>
    </location>
</feature>
<organism evidence="2 3">
    <name type="scientific">Cronobacter sakazakii (strain ATCC BAA-894)</name>
    <name type="common">Enterobacter sakazakii</name>
    <dbReference type="NCBI Taxonomy" id="290339"/>
    <lineage>
        <taxon>Bacteria</taxon>
        <taxon>Pseudomonadati</taxon>
        <taxon>Pseudomonadota</taxon>
        <taxon>Gammaproteobacteria</taxon>
        <taxon>Enterobacterales</taxon>
        <taxon>Enterobacteriaceae</taxon>
        <taxon>Cronobacter</taxon>
    </lineage>
</organism>
<dbReference type="KEGG" id="esa:ESA_01405"/>
<keyword evidence="1" id="KW-0472">Membrane</keyword>
<name>A7MNM4_CROS8</name>
<dbReference type="EMBL" id="CP000783">
    <property type="protein sequence ID" value="ABU76663.1"/>
    <property type="molecule type" value="Genomic_DNA"/>
</dbReference>
<protein>
    <submittedName>
        <fullName evidence="2">Uncharacterized protein</fullName>
    </submittedName>
</protein>
<keyword evidence="1" id="KW-1133">Transmembrane helix</keyword>